<keyword evidence="3" id="KW-1185">Reference proteome</keyword>
<proteinExistence type="predicted"/>
<organism evidence="2 3">
    <name type="scientific">Martelella alba</name>
    <dbReference type="NCBI Taxonomy" id="2590451"/>
    <lineage>
        <taxon>Bacteria</taxon>
        <taxon>Pseudomonadati</taxon>
        <taxon>Pseudomonadota</taxon>
        <taxon>Alphaproteobacteria</taxon>
        <taxon>Hyphomicrobiales</taxon>
        <taxon>Aurantimonadaceae</taxon>
        <taxon>Martelella</taxon>
    </lineage>
</organism>
<feature type="domain" description="UspA" evidence="1">
    <location>
        <begin position="4"/>
        <end position="136"/>
    </location>
</feature>
<dbReference type="Pfam" id="PF00582">
    <property type="entry name" value="Usp"/>
    <property type="match status" value="1"/>
</dbReference>
<dbReference type="SUPFAM" id="SSF52402">
    <property type="entry name" value="Adenine nucleotide alpha hydrolases-like"/>
    <property type="match status" value="1"/>
</dbReference>
<evidence type="ECO:0000313" key="3">
    <source>
        <dbReference type="Proteomes" id="UP000305202"/>
    </source>
</evidence>
<gene>
    <name evidence="2" type="ORF">FCN80_19815</name>
</gene>
<dbReference type="Proteomes" id="UP000305202">
    <property type="component" value="Unassembled WGS sequence"/>
</dbReference>
<accession>A0ABY2SKU2</accession>
<evidence type="ECO:0000259" key="1">
    <source>
        <dbReference type="Pfam" id="PF00582"/>
    </source>
</evidence>
<comment type="caution">
    <text evidence="2">The sequence shown here is derived from an EMBL/GenBank/DDBJ whole genome shotgun (WGS) entry which is preliminary data.</text>
</comment>
<reference evidence="2 3" key="1">
    <citation type="submission" date="2019-04" db="EMBL/GenBank/DDBJ databases">
        <authorList>
            <person name="Li M."/>
            <person name="Gao C."/>
        </authorList>
    </citation>
    <scope>NUCLEOTIDE SEQUENCE [LARGE SCALE GENOMIC DNA]</scope>
    <source>
        <strain evidence="2 3">BGMRC 2031</strain>
    </source>
</reference>
<dbReference type="EMBL" id="SZPQ01000035">
    <property type="protein sequence ID" value="TKI03965.1"/>
    <property type="molecule type" value="Genomic_DNA"/>
</dbReference>
<dbReference type="InterPro" id="IPR014729">
    <property type="entry name" value="Rossmann-like_a/b/a_fold"/>
</dbReference>
<evidence type="ECO:0000313" key="2">
    <source>
        <dbReference type="EMBL" id="TKI03965.1"/>
    </source>
</evidence>
<dbReference type="Gene3D" id="3.40.50.620">
    <property type="entry name" value="HUPs"/>
    <property type="match status" value="1"/>
</dbReference>
<dbReference type="RefSeq" id="WP_136992011.1">
    <property type="nucleotide sequence ID" value="NZ_SZPQ01000035.1"/>
</dbReference>
<sequence>MGIYNHVLILIHDENDGLTLLNHVTSLPETRGAKVSLCHLRDEFHPLEYISDTPADDSQSPEAIAAREMLNRVANQAPNRADIAFMAIIRRFKDLEKFVERNNIDLVVAGHKNRFLGTLTSRSAEFANHLTVDVLIHHL</sequence>
<dbReference type="InterPro" id="IPR006016">
    <property type="entry name" value="UspA"/>
</dbReference>
<protein>
    <submittedName>
        <fullName evidence="2">Universal stress protein</fullName>
    </submittedName>
</protein>
<name>A0ABY2SKU2_9HYPH</name>